<dbReference type="eggNOG" id="COG1316">
    <property type="taxonomic scope" value="Bacteria"/>
</dbReference>
<dbReference type="EMBL" id="JXUW01000002">
    <property type="protein sequence ID" value="KJE77988.1"/>
    <property type="molecule type" value="Genomic_DNA"/>
</dbReference>
<sequence length="530" mass="56344">MTHQHQKKVVRSAKLRRRRRLVTVLAGLLALILILGVGGYLYVHYRFNQIGRVNVNGLTVQAAGGKPENILLVGNNSRCTLQKYSSFYKKQNSHFGTCSQVGGGRSDVTMVLHLDPATHSAYLLSLPRDLWLPMPGGNGLELRIDDTLNSAEDSYLHLKFGPTMLVKAIQQDLGIPISHYVELNFYTFEKVVNTLGGITIDFPTALKDHYSGLNITKAGCQHLNGTQALALVRARHLYYYDPTTGKWQYDGTGDLGRIQRTHIFLRVLASEIKASALSNPINANALLGSILPALKVDQGFTLSDLVSLALTYSHVNPGAIPTATLPVIIPNGSFHDLANPSNYQAPGSIVLPYQPNDLTQISKFLGSSATNYQAVKPSSVTVSVLNGSGVTNEAAQTASALHTLGYKIASIGNATYAGSDSEAVVSYRPGDLAMGEKVLSSLTGQAIVAQGPSNQSADVVVTTGSTVAVTPPPSSSSSSSSSSTSSNSSSSSSTSGSSNLQSVTQLANTNLWNASQPASWWDPKACPAKS</sequence>
<dbReference type="AlphaFoldDB" id="A0A0D8FXJ1"/>
<feature type="domain" description="LytR/CpsA/Psr regulator C-terminal" evidence="5">
    <location>
        <begin position="379"/>
        <end position="464"/>
    </location>
</feature>
<evidence type="ECO:0000256" key="2">
    <source>
        <dbReference type="SAM" id="MobiDB-lite"/>
    </source>
</evidence>
<dbReference type="Gene3D" id="3.30.70.2390">
    <property type="match status" value="1"/>
</dbReference>
<evidence type="ECO:0000313" key="7">
    <source>
        <dbReference type="Proteomes" id="UP000032336"/>
    </source>
</evidence>
<keyword evidence="7" id="KW-1185">Reference proteome</keyword>
<organism evidence="6 7">
    <name type="scientific">Ferrimicrobium acidiphilum DSM 19497</name>
    <dbReference type="NCBI Taxonomy" id="1121877"/>
    <lineage>
        <taxon>Bacteria</taxon>
        <taxon>Bacillati</taxon>
        <taxon>Actinomycetota</taxon>
        <taxon>Acidimicrobiia</taxon>
        <taxon>Acidimicrobiales</taxon>
        <taxon>Acidimicrobiaceae</taxon>
        <taxon>Ferrimicrobium</taxon>
    </lineage>
</organism>
<dbReference type="InterPro" id="IPR004474">
    <property type="entry name" value="LytR_CpsA_psr"/>
</dbReference>
<accession>A0A0D8FXJ1</accession>
<dbReference type="Proteomes" id="UP000032336">
    <property type="component" value="Unassembled WGS sequence"/>
</dbReference>
<proteinExistence type="inferred from homology"/>
<dbReference type="OrthoDB" id="9782542at2"/>
<evidence type="ECO:0000259" key="5">
    <source>
        <dbReference type="Pfam" id="PF13399"/>
    </source>
</evidence>
<keyword evidence="3" id="KW-1133">Transmembrane helix</keyword>
<evidence type="ECO:0000256" key="3">
    <source>
        <dbReference type="SAM" id="Phobius"/>
    </source>
</evidence>
<evidence type="ECO:0000259" key="4">
    <source>
        <dbReference type="Pfam" id="PF03816"/>
    </source>
</evidence>
<dbReference type="STRING" id="1121877.FEAC_03600"/>
<feature type="transmembrane region" description="Helical" evidence="3">
    <location>
        <begin position="21"/>
        <end position="43"/>
    </location>
</feature>
<comment type="similarity">
    <text evidence="1">Belongs to the LytR/CpsA/Psr (LCP) family.</text>
</comment>
<keyword evidence="3" id="KW-0472">Membrane</keyword>
<feature type="compositionally biased region" description="Low complexity" evidence="2">
    <location>
        <begin position="467"/>
        <end position="499"/>
    </location>
</feature>
<feature type="region of interest" description="Disordered" evidence="2">
    <location>
        <begin position="467"/>
        <end position="502"/>
    </location>
</feature>
<feature type="domain" description="Cell envelope-related transcriptional attenuator" evidence="4">
    <location>
        <begin position="105"/>
        <end position="273"/>
    </location>
</feature>
<protein>
    <submittedName>
        <fullName evidence="6">Putative transcriptional regulator YvhJ</fullName>
    </submittedName>
</protein>
<reference evidence="6 7" key="1">
    <citation type="submission" date="2015-01" db="EMBL/GenBank/DDBJ databases">
        <title>Draft genome of the acidophilic iron oxidizer Ferrimicrobium acidiphilum strain T23.</title>
        <authorList>
            <person name="Poehlein A."/>
            <person name="Eisen S."/>
            <person name="Schloemann M."/>
            <person name="Johnson B.D."/>
            <person name="Daniel R."/>
            <person name="Muehling M."/>
        </authorList>
    </citation>
    <scope>NUCLEOTIDE SEQUENCE [LARGE SCALE GENOMIC DNA]</scope>
    <source>
        <strain evidence="6 7">T23</strain>
    </source>
</reference>
<comment type="caution">
    <text evidence="6">The sequence shown here is derived from an EMBL/GenBank/DDBJ whole genome shotgun (WGS) entry which is preliminary data.</text>
</comment>
<dbReference type="PANTHER" id="PTHR33392:SF6">
    <property type="entry name" value="POLYISOPRENYL-TEICHOIC ACID--PEPTIDOGLYCAN TEICHOIC ACID TRANSFERASE TAGU"/>
    <property type="match status" value="1"/>
</dbReference>
<gene>
    <name evidence="6" type="primary">yvhJ</name>
    <name evidence="6" type="ORF">FEAC_03600</name>
</gene>
<dbReference type="PANTHER" id="PTHR33392">
    <property type="entry name" value="POLYISOPRENYL-TEICHOIC ACID--PEPTIDOGLYCAN TEICHOIC ACID TRANSFERASE TAGU"/>
    <property type="match status" value="1"/>
</dbReference>
<dbReference type="NCBIfam" id="TIGR00350">
    <property type="entry name" value="lytR_cpsA_psr"/>
    <property type="match status" value="1"/>
</dbReference>
<dbReference type="Gene3D" id="3.40.630.190">
    <property type="entry name" value="LCP protein"/>
    <property type="match status" value="1"/>
</dbReference>
<dbReference type="InterPro" id="IPR027381">
    <property type="entry name" value="LytR/CpsA/Psr_C"/>
</dbReference>
<dbReference type="Pfam" id="PF13399">
    <property type="entry name" value="LytR_C"/>
    <property type="match status" value="1"/>
</dbReference>
<dbReference type="RefSeq" id="WP_035388412.1">
    <property type="nucleotide sequence ID" value="NZ_JQKF01000002.1"/>
</dbReference>
<evidence type="ECO:0000256" key="1">
    <source>
        <dbReference type="ARBA" id="ARBA00006068"/>
    </source>
</evidence>
<dbReference type="InterPro" id="IPR050922">
    <property type="entry name" value="LytR/CpsA/Psr_CW_biosynth"/>
</dbReference>
<name>A0A0D8FXJ1_9ACTN</name>
<dbReference type="GeneID" id="78371701"/>
<keyword evidence="3" id="KW-0812">Transmembrane</keyword>
<dbReference type="Pfam" id="PF03816">
    <property type="entry name" value="LytR_cpsA_psr"/>
    <property type="match status" value="1"/>
</dbReference>
<evidence type="ECO:0000313" key="6">
    <source>
        <dbReference type="EMBL" id="KJE77988.1"/>
    </source>
</evidence>